<keyword evidence="5" id="KW-1185">Reference proteome</keyword>
<comment type="caution">
    <text evidence="4">The sequence shown here is derived from an EMBL/GenBank/DDBJ whole genome shotgun (WGS) entry which is preliminary data.</text>
</comment>
<evidence type="ECO:0000259" key="3">
    <source>
        <dbReference type="PROSITE" id="PS51462"/>
    </source>
</evidence>
<evidence type="ECO:0000256" key="1">
    <source>
        <dbReference type="ARBA" id="ARBA00001946"/>
    </source>
</evidence>
<proteinExistence type="predicted"/>
<sequence length="151" mass="16701">MAATPTRHRHALNASVFVVVRRGDHVLLLRRANTGWKDGQWSLPAGSHDGGETLEQSAARELREETGLDAQPHDMRLIHLLHARAGDNGGEWLGAFFLATHWQGDAVIGEPAKHDGLDWFPLHALPEELIAYTRQGLELGLHGTTYSSFGW</sequence>
<name>A0ABV2K2E0_9GAMM</name>
<keyword evidence="2" id="KW-0378">Hydrolase</keyword>
<dbReference type="Pfam" id="PF00293">
    <property type="entry name" value="NUDIX"/>
    <property type="match status" value="1"/>
</dbReference>
<reference evidence="4 5" key="1">
    <citation type="submission" date="2024-06" db="EMBL/GenBank/DDBJ databases">
        <title>Sorghum-associated microbial communities from plants grown in Nebraska, USA.</title>
        <authorList>
            <person name="Schachtman D."/>
        </authorList>
    </citation>
    <scope>NUCLEOTIDE SEQUENCE [LARGE SCALE GENOMIC DNA]</scope>
    <source>
        <strain evidence="4 5">1073</strain>
    </source>
</reference>
<dbReference type="EMBL" id="JBEPMU010000006">
    <property type="protein sequence ID" value="MET3654218.1"/>
    <property type="molecule type" value="Genomic_DNA"/>
</dbReference>
<dbReference type="CDD" id="cd04683">
    <property type="entry name" value="NUDIX_Hydrolase"/>
    <property type="match status" value="1"/>
</dbReference>
<accession>A0ABV2K2E0</accession>
<evidence type="ECO:0000256" key="2">
    <source>
        <dbReference type="ARBA" id="ARBA00022801"/>
    </source>
</evidence>
<comment type="cofactor">
    <cofactor evidence="1">
        <name>Mg(2+)</name>
        <dbReference type="ChEBI" id="CHEBI:18420"/>
    </cofactor>
</comment>
<dbReference type="PRINTS" id="PR00502">
    <property type="entry name" value="NUDIXFAMILY"/>
</dbReference>
<feature type="domain" description="Nudix hydrolase" evidence="3">
    <location>
        <begin position="9"/>
        <end position="142"/>
    </location>
</feature>
<gene>
    <name evidence="4" type="ORF">ABIC75_003956</name>
</gene>
<evidence type="ECO:0000313" key="5">
    <source>
        <dbReference type="Proteomes" id="UP001549184"/>
    </source>
</evidence>
<dbReference type="PROSITE" id="PS51462">
    <property type="entry name" value="NUDIX"/>
    <property type="match status" value="1"/>
</dbReference>
<dbReference type="InterPro" id="IPR020476">
    <property type="entry name" value="Nudix_hydrolase"/>
</dbReference>
<dbReference type="Proteomes" id="UP001549184">
    <property type="component" value="Unassembled WGS sequence"/>
</dbReference>
<dbReference type="PANTHER" id="PTHR43046">
    <property type="entry name" value="GDP-MANNOSE MANNOSYL HYDROLASE"/>
    <property type="match status" value="1"/>
</dbReference>
<protein>
    <submittedName>
        <fullName evidence="4">8-oxo-dGTP pyrophosphatase MutT (NUDIX family)</fullName>
    </submittedName>
</protein>
<organism evidence="4 5">
    <name type="scientific">Dyella japonica</name>
    <dbReference type="NCBI Taxonomy" id="231455"/>
    <lineage>
        <taxon>Bacteria</taxon>
        <taxon>Pseudomonadati</taxon>
        <taxon>Pseudomonadota</taxon>
        <taxon>Gammaproteobacteria</taxon>
        <taxon>Lysobacterales</taxon>
        <taxon>Rhodanobacteraceae</taxon>
        <taxon>Dyella</taxon>
    </lineage>
</organism>
<dbReference type="RefSeq" id="WP_354015581.1">
    <property type="nucleotide sequence ID" value="NZ_JBEPMU010000006.1"/>
</dbReference>
<dbReference type="InterPro" id="IPR000086">
    <property type="entry name" value="NUDIX_hydrolase_dom"/>
</dbReference>
<dbReference type="InterPro" id="IPR015797">
    <property type="entry name" value="NUDIX_hydrolase-like_dom_sf"/>
</dbReference>
<evidence type="ECO:0000313" key="4">
    <source>
        <dbReference type="EMBL" id="MET3654218.1"/>
    </source>
</evidence>
<dbReference type="SUPFAM" id="SSF55811">
    <property type="entry name" value="Nudix"/>
    <property type="match status" value="1"/>
</dbReference>
<dbReference type="Gene3D" id="3.90.79.10">
    <property type="entry name" value="Nucleoside Triphosphate Pyrophosphohydrolase"/>
    <property type="match status" value="1"/>
</dbReference>
<dbReference type="PANTHER" id="PTHR43046:SF14">
    <property type="entry name" value="MUTT_NUDIX FAMILY PROTEIN"/>
    <property type="match status" value="1"/>
</dbReference>